<evidence type="ECO:0000313" key="12">
    <source>
        <dbReference type="EMBL" id="KAL3088476.1"/>
    </source>
</evidence>
<keyword evidence="6" id="KW-0325">Glycoprotein</keyword>
<dbReference type="SUPFAM" id="SSF57492">
    <property type="entry name" value="Trefoil"/>
    <property type="match status" value="1"/>
</dbReference>
<dbReference type="Gene3D" id="4.10.110.10">
    <property type="entry name" value="Spasmolytic Protein, domain 1"/>
    <property type="match status" value="1"/>
</dbReference>
<dbReference type="Pfam" id="PF21365">
    <property type="entry name" value="Glyco_hydro_31_3rd"/>
    <property type="match status" value="2"/>
</dbReference>
<keyword evidence="13" id="KW-1185">Reference proteome</keyword>
<keyword evidence="9" id="KW-0812">Transmembrane</keyword>
<dbReference type="SMART" id="SM00018">
    <property type="entry name" value="PD"/>
    <property type="match status" value="1"/>
</dbReference>
<dbReference type="Gene3D" id="2.60.40.1180">
    <property type="entry name" value="Golgi alpha-mannosidase II"/>
    <property type="match status" value="4"/>
</dbReference>
<name>A0ABD2JCW6_HETSC</name>
<feature type="domain" description="P-type" evidence="11">
    <location>
        <begin position="15"/>
        <end position="64"/>
    </location>
</feature>
<dbReference type="GO" id="GO:0090599">
    <property type="term" value="F:alpha-glucosidase activity"/>
    <property type="evidence" value="ECO:0007669"/>
    <property type="project" value="UniProtKB-ARBA"/>
</dbReference>
<dbReference type="InterPro" id="IPR044913">
    <property type="entry name" value="P_trefoil_dom_sf"/>
</dbReference>
<dbReference type="Gene3D" id="3.20.20.80">
    <property type="entry name" value="Glycosidases"/>
    <property type="match status" value="3"/>
</dbReference>
<dbReference type="PANTHER" id="PTHR22762">
    <property type="entry name" value="ALPHA-GLUCOSIDASE"/>
    <property type="match status" value="1"/>
</dbReference>
<feature type="chain" id="PRO_5044834979" description="P-type domain-containing protein" evidence="10">
    <location>
        <begin position="18"/>
        <end position="1555"/>
    </location>
</feature>
<dbReference type="PROSITE" id="PS51448">
    <property type="entry name" value="P_TREFOIL_2"/>
    <property type="match status" value="1"/>
</dbReference>
<keyword evidence="3" id="KW-0378">Hydrolase</keyword>
<evidence type="ECO:0000256" key="1">
    <source>
        <dbReference type="ARBA" id="ARBA00004370"/>
    </source>
</evidence>
<evidence type="ECO:0000256" key="3">
    <source>
        <dbReference type="ARBA" id="ARBA00022801"/>
    </source>
</evidence>
<keyword evidence="5" id="KW-1015">Disulfide bond</keyword>
<sequence length="1555" mass="177453">MFLLFFLLCESIILSDAVVDPGQRVDCLPNPYKQTKDDCIETGCLWDGQYDEYNPTVPMCYYPPNKGYTIQSNVPGNLKLKWTSNTLNNPYSRPNLDIEVQYQKMGDGIYVRIGTEDRWLPPLNELRNPSNFEKVISSNSLSFELGNANEPFSFKIQRNDSNKQNIWDTSIGGLVFGDQFIQIATFLSSDRLYGLGENMHHELKHDFSVYKTWGAFSRDQGNEYYVPGSYNGYGVHPFYVGLEPSGKAHGVLILNSNAQEYVTGPGPHFVYRTIGGQLELFFFPGPTAEEVIRQYQQIIGTPYLPAYWAFGFRLCRWGYRSLEDVQNTVQRIRDAQIPYDVQYADIDYMERFKDFTYDKKKWAGLPEFAKQLHSWDMKLVLIWDPPVQANYSAFQRAIDKGVSFIEWPTEALVQKEINNLYPLTRDTKIMLGPMWPDYHCGFPDFLDPLPNTTDWWVDEFVRFHNEVQFDGIWIDMNEPSVFGTNEKHPWYFDTQPAFAGKPPIAPLMCPEPNNKLDYPPYRTWNVYQWDSKNTKRTLNEKTLCMIGKSGRRNWSMYDTHSLYGWSEMVATKKALRVSTGKRGSLTSRSTFPSSGHYGGHWLGDNQSRWPDLRLSIIGVMEFNMFGIPQVGADVCGFIGDSNEELCLRWQQLGAFHSYYRNHNDVNSKVSQDPAQWKSVATATRVANLFRYRHLPYLYSLHFRASLYGGTVIRPLFFEFPSDTNTHTLNFQFMWGPAMVIVPVVNPNVDSVRGYLPVNETWYSMSEAHEYSARIMPGFSTFKAPRDTPLPTFLRGGHIIPRQEPDLTTTASRKKPFQLLVGLKSLACPCKLVAAGEMFWDDGETIVDDFGNHSYYRFEFSTTATQNWTTIVVNRTHNSSEDPLPSLDQIVILGHNFTPNLDTATLNGIPIKLSADFVPEKGALRVESARLIRLDDANTAVWTISWQNGHNDDDGHAEGSGANRELSFMIAIYLAATFTTALALIGHWHLEDVQNTVQRVRDAQIPYDVQYADIDYMERFKDFTYDKKKWAGLPEFAKQLHSWDMKLVMIWDPPVQANYSTFQRAIDKGVSFIEWPTEALVQKEKKTLNEKTLCMIGKSGRRNWSMYDTHSLYGWSEMVATQKALRVSTGKRGSLTSRSTFPSSGHYGGHWLGDNQSRWPDLRLSIIGVMEFNMFGIPQVGADVCGFIGDSNEELCLRWQQLGAFHSYYRNHNDVNSKVSQDPAQWKSVATATRVANLFRYRHLPYLYSLHFRASLYGGTVIRPLFFEFPSDTNTHTLNFQFMWGPAMVIVPVVNPNVDSVRGYLPVNETWYSMSEAHEYSARIMPGFSTFKAPRDTPLPTFLRGGHIIPRQEPDLTTTASRKKPFQLLVGLKSLACPCKLVAAGEMFWDDGETIVDDFGNHSYYRFEFSTTATQNWTTIVVNRTHNSSEDPLPSLDQIVILGHNFTPNLDTATLNGIPIKLSADFVPEKGALRVESARLIRLDDANTAVWTISWQNGHNDDDGHAEGSGANRELSFMIAIYLAATFTTALALIGLAKRHKYRILPVLLESMVKKK</sequence>
<dbReference type="CDD" id="cd06602">
    <property type="entry name" value="GH31_MGAM_SI_GAA"/>
    <property type="match status" value="1"/>
</dbReference>
<dbReference type="CDD" id="cd00111">
    <property type="entry name" value="Trefoil"/>
    <property type="match status" value="1"/>
</dbReference>
<dbReference type="InterPro" id="IPR017853">
    <property type="entry name" value="GH"/>
</dbReference>
<proteinExistence type="inferred from homology"/>
<dbReference type="PROSITE" id="PS00129">
    <property type="entry name" value="GLYCOSYL_HYDROL_F31_1"/>
    <property type="match status" value="1"/>
</dbReference>
<keyword evidence="9" id="KW-1133">Transmembrane helix</keyword>
<accession>A0ABD2JCW6</accession>
<reference evidence="12 13" key="1">
    <citation type="submission" date="2024-10" db="EMBL/GenBank/DDBJ databases">
        <authorList>
            <person name="Kim D."/>
        </authorList>
    </citation>
    <scope>NUCLEOTIDE SEQUENCE [LARGE SCALE GENOMIC DNA]</scope>
    <source>
        <strain evidence="12">Taebaek</strain>
    </source>
</reference>
<organism evidence="12 13">
    <name type="scientific">Heterodera schachtii</name>
    <name type="common">Sugarbeet cyst nematode worm</name>
    <name type="synonym">Tylenchus schachtii</name>
    <dbReference type="NCBI Taxonomy" id="97005"/>
    <lineage>
        <taxon>Eukaryota</taxon>
        <taxon>Metazoa</taxon>
        <taxon>Ecdysozoa</taxon>
        <taxon>Nematoda</taxon>
        <taxon>Chromadorea</taxon>
        <taxon>Rhabditida</taxon>
        <taxon>Tylenchina</taxon>
        <taxon>Tylenchomorpha</taxon>
        <taxon>Tylenchoidea</taxon>
        <taxon>Heteroderidae</taxon>
        <taxon>Heteroderinae</taxon>
        <taxon>Heterodera</taxon>
    </lineage>
</organism>
<dbReference type="InterPro" id="IPR000519">
    <property type="entry name" value="P_trefoil_dom"/>
</dbReference>
<dbReference type="Proteomes" id="UP001620645">
    <property type="component" value="Unassembled WGS sequence"/>
</dbReference>
<protein>
    <recommendedName>
        <fullName evidence="11">P-type domain-containing protein</fullName>
    </recommendedName>
</protein>
<dbReference type="InterPro" id="IPR030458">
    <property type="entry name" value="Glyco_hydro_31_AS"/>
</dbReference>
<comment type="caution">
    <text evidence="8">Lacks conserved residue(s) required for the propagation of feature annotation.</text>
</comment>
<dbReference type="Gene3D" id="2.60.40.1760">
    <property type="entry name" value="glycosyl hydrolase (family 31)"/>
    <property type="match status" value="1"/>
</dbReference>
<dbReference type="SUPFAM" id="SSF74650">
    <property type="entry name" value="Galactose mutarotase-like"/>
    <property type="match status" value="1"/>
</dbReference>
<dbReference type="FunFam" id="3.20.20.80:FF:000016">
    <property type="entry name" value="Maltase-glucoamylase, intestinal"/>
    <property type="match status" value="1"/>
</dbReference>
<feature type="transmembrane region" description="Helical" evidence="9">
    <location>
        <begin position="1514"/>
        <end position="1535"/>
    </location>
</feature>
<evidence type="ECO:0000256" key="9">
    <source>
        <dbReference type="SAM" id="Phobius"/>
    </source>
</evidence>
<feature type="signal peptide" evidence="10">
    <location>
        <begin position="1"/>
        <end position="17"/>
    </location>
</feature>
<dbReference type="GO" id="GO:0016020">
    <property type="term" value="C:membrane"/>
    <property type="evidence" value="ECO:0007669"/>
    <property type="project" value="UniProtKB-SubCell"/>
</dbReference>
<dbReference type="Pfam" id="PF00088">
    <property type="entry name" value="Trefoil"/>
    <property type="match status" value="1"/>
</dbReference>
<evidence type="ECO:0000259" key="11">
    <source>
        <dbReference type="PROSITE" id="PS51448"/>
    </source>
</evidence>
<evidence type="ECO:0000313" key="13">
    <source>
        <dbReference type="Proteomes" id="UP001620645"/>
    </source>
</evidence>
<evidence type="ECO:0000256" key="5">
    <source>
        <dbReference type="ARBA" id="ARBA00023157"/>
    </source>
</evidence>
<dbReference type="InterPro" id="IPR011013">
    <property type="entry name" value="Gal_mutarotase_sf_dom"/>
</dbReference>
<evidence type="ECO:0000256" key="8">
    <source>
        <dbReference type="PROSITE-ProRule" id="PRU00779"/>
    </source>
</evidence>
<dbReference type="SUPFAM" id="SSF51011">
    <property type="entry name" value="Glycosyl hydrolase domain"/>
    <property type="match status" value="2"/>
</dbReference>
<comment type="caution">
    <text evidence="12">The sequence shown here is derived from an EMBL/GenBank/DDBJ whole genome shotgun (WGS) entry which is preliminary data.</text>
</comment>
<evidence type="ECO:0000256" key="2">
    <source>
        <dbReference type="ARBA" id="ARBA00007806"/>
    </source>
</evidence>
<dbReference type="Pfam" id="PF01055">
    <property type="entry name" value="Glyco_hydro_31_2nd"/>
    <property type="match status" value="3"/>
</dbReference>
<comment type="similarity">
    <text evidence="2">Belongs to the glycosyl hydrolase 31 family.</text>
</comment>
<gene>
    <name evidence="12" type="ORF">niasHS_009927</name>
</gene>
<evidence type="ECO:0000256" key="6">
    <source>
        <dbReference type="ARBA" id="ARBA00023180"/>
    </source>
</evidence>
<dbReference type="CDD" id="cd14752">
    <property type="entry name" value="GH31_N"/>
    <property type="match status" value="1"/>
</dbReference>
<evidence type="ECO:0000256" key="10">
    <source>
        <dbReference type="SAM" id="SignalP"/>
    </source>
</evidence>
<keyword evidence="10" id="KW-0732">Signal</keyword>
<comment type="subcellular location">
    <subcellularLocation>
        <location evidence="1">Membrane</location>
    </subcellularLocation>
</comment>
<dbReference type="EMBL" id="JBICCN010000157">
    <property type="protein sequence ID" value="KAL3088476.1"/>
    <property type="molecule type" value="Genomic_DNA"/>
</dbReference>
<dbReference type="InterPro" id="IPR013780">
    <property type="entry name" value="Glyco_hydro_b"/>
</dbReference>
<evidence type="ECO:0000256" key="4">
    <source>
        <dbReference type="ARBA" id="ARBA00023136"/>
    </source>
</evidence>
<dbReference type="InterPro" id="IPR000322">
    <property type="entry name" value="Glyco_hydro_31_TIM"/>
</dbReference>
<keyword evidence="4 9" id="KW-0472">Membrane</keyword>
<evidence type="ECO:0000256" key="7">
    <source>
        <dbReference type="ARBA" id="ARBA00023295"/>
    </source>
</evidence>
<dbReference type="PANTHER" id="PTHR22762:SF133">
    <property type="entry name" value="P-TYPE DOMAIN-CONTAINING PROTEIN"/>
    <property type="match status" value="1"/>
</dbReference>
<dbReference type="InterPro" id="IPR048395">
    <property type="entry name" value="Glyco_hydro_31_C"/>
</dbReference>
<keyword evidence="7" id="KW-0326">Glycosidase</keyword>
<dbReference type="SUPFAM" id="SSF51445">
    <property type="entry name" value="(Trans)glycosidases"/>
    <property type="match status" value="2"/>
</dbReference>